<dbReference type="EMBL" id="CAEZYQ010000015">
    <property type="protein sequence ID" value="CAB4752391.1"/>
    <property type="molecule type" value="Genomic_DNA"/>
</dbReference>
<protein>
    <submittedName>
        <fullName evidence="1">Unannotated protein</fullName>
    </submittedName>
</protein>
<evidence type="ECO:0000313" key="1">
    <source>
        <dbReference type="EMBL" id="CAB4752391.1"/>
    </source>
</evidence>
<accession>A0A6J6TXN2</accession>
<organism evidence="1">
    <name type="scientific">freshwater metagenome</name>
    <dbReference type="NCBI Taxonomy" id="449393"/>
    <lineage>
        <taxon>unclassified sequences</taxon>
        <taxon>metagenomes</taxon>
        <taxon>ecological metagenomes</taxon>
    </lineage>
</organism>
<gene>
    <name evidence="1" type="ORF">UFOPK2761_02062</name>
</gene>
<proteinExistence type="predicted"/>
<name>A0A6J6TXN2_9ZZZZ</name>
<reference evidence="1" key="1">
    <citation type="submission" date="2020-05" db="EMBL/GenBank/DDBJ databases">
        <authorList>
            <person name="Chiriac C."/>
            <person name="Salcher M."/>
            <person name="Ghai R."/>
            <person name="Kavagutti S V."/>
        </authorList>
    </citation>
    <scope>NUCLEOTIDE SEQUENCE</scope>
</reference>
<dbReference type="AlphaFoldDB" id="A0A6J6TXN2"/>
<sequence>MTILRKAGVVLATSIMSLGVLGAVSPAEAKDTSWGCGGFCRTAP</sequence>